<protein>
    <submittedName>
        <fullName evidence="5">MarR family transcriptional regulator</fullName>
    </submittedName>
</protein>
<reference evidence="5" key="1">
    <citation type="submission" date="2023-03" db="EMBL/GenBank/DDBJ databases">
        <title>Bacterial isolates from washroom surfaces on a university campus.</title>
        <authorList>
            <person name="Holman D.B."/>
            <person name="Gzyl K.E."/>
            <person name="Taheri A.E."/>
        </authorList>
    </citation>
    <scope>NUCLEOTIDE SEQUENCE</scope>
    <source>
        <strain evidence="5">RD03</strain>
    </source>
</reference>
<keyword evidence="2" id="KW-0238">DNA-binding</keyword>
<dbReference type="GO" id="GO:0003700">
    <property type="term" value="F:DNA-binding transcription factor activity"/>
    <property type="evidence" value="ECO:0007669"/>
    <property type="project" value="InterPro"/>
</dbReference>
<dbReference type="PANTHER" id="PTHR42756">
    <property type="entry name" value="TRANSCRIPTIONAL REGULATOR, MARR"/>
    <property type="match status" value="1"/>
</dbReference>
<evidence type="ECO:0000313" key="6">
    <source>
        <dbReference type="Proteomes" id="UP001159179"/>
    </source>
</evidence>
<dbReference type="PROSITE" id="PS50995">
    <property type="entry name" value="HTH_MARR_2"/>
    <property type="match status" value="1"/>
</dbReference>
<evidence type="ECO:0000313" key="5">
    <source>
        <dbReference type="EMBL" id="MDH5161412.1"/>
    </source>
</evidence>
<dbReference type="EMBL" id="JAROYP010000005">
    <property type="protein sequence ID" value="MDH5161412.1"/>
    <property type="molecule type" value="Genomic_DNA"/>
</dbReference>
<dbReference type="PANTHER" id="PTHR42756:SF1">
    <property type="entry name" value="TRANSCRIPTIONAL REPRESSOR OF EMRAB OPERON"/>
    <property type="match status" value="1"/>
</dbReference>
<evidence type="ECO:0000256" key="1">
    <source>
        <dbReference type="ARBA" id="ARBA00023015"/>
    </source>
</evidence>
<dbReference type="Gene3D" id="1.10.10.10">
    <property type="entry name" value="Winged helix-like DNA-binding domain superfamily/Winged helix DNA-binding domain"/>
    <property type="match status" value="1"/>
</dbReference>
<comment type="caution">
    <text evidence="5">The sequence shown here is derived from an EMBL/GenBank/DDBJ whole genome shotgun (WGS) entry which is preliminary data.</text>
</comment>
<dbReference type="AlphaFoldDB" id="A0AAW6SX01"/>
<dbReference type="GO" id="GO:0003677">
    <property type="term" value="F:DNA binding"/>
    <property type="evidence" value="ECO:0007669"/>
    <property type="project" value="UniProtKB-KW"/>
</dbReference>
<proteinExistence type="predicted"/>
<keyword evidence="3" id="KW-0804">Transcription</keyword>
<evidence type="ECO:0000259" key="4">
    <source>
        <dbReference type="PROSITE" id="PS50995"/>
    </source>
</evidence>
<keyword evidence="1" id="KW-0805">Transcription regulation</keyword>
<dbReference type="InterPro" id="IPR000835">
    <property type="entry name" value="HTH_MarR-typ"/>
</dbReference>
<accession>A0AAW6SX01</accession>
<dbReference type="SUPFAM" id="SSF46785">
    <property type="entry name" value="Winged helix' DNA-binding domain"/>
    <property type="match status" value="1"/>
</dbReference>
<feature type="domain" description="HTH marR-type" evidence="4">
    <location>
        <begin position="11"/>
        <end position="143"/>
    </location>
</feature>
<dbReference type="SMART" id="SM00347">
    <property type="entry name" value="HTH_MARR"/>
    <property type="match status" value="1"/>
</dbReference>
<name>A0AAW6SX01_9BACI</name>
<evidence type="ECO:0000256" key="2">
    <source>
        <dbReference type="ARBA" id="ARBA00023125"/>
    </source>
</evidence>
<evidence type="ECO:0000256" key="3">
    <source>
        <dbReference type="ARBA" id="ARBA00023163"/>
    </source>
</evidence>
<dbReference type="Pfam" id="PF01047">
    <property type="entry name" value="MarR"/>
    <property type="match status" value="1"/>
</dbReference>
<dbReference type="Proteomes" id="UP001159179">
    <property type="component" value="Unassembled WGS sequence"/>
</dbReference>
<sequence>MKSPSSEYLLSNCLYFTASRFARQMEKLADEAFSSMDIPPSYAYLIITINDYPGISQKELCKKLTIAPSTSTRFIDKLVKKKFVERRPDGKHIMIYLTEEGASLCNKIYESLNNIYLRHSEILGKNHSEQLIHLLHEASELMEKNNR</sequence>
<organism evidence="5 6">
    <name type="scientific">Heyndrickxia oleronia</name>
    <dbReference type="NCBI Taxonomy" id="38875"/>
    <lineage>
        <taxon>Bacteria</taxon>
        <taxon>Bacillati</taxon>
        <taxon>Bacillota</taxon>
        <taxon>Bacilli</taxon>
        <taxon>Bacillales</taxon>
        <taxon>Bacillaceae</taxon>
        <taxon>Heyndrickxia</taxon>
    </lineage>
</organism>
<dbReference type="RefSeq" id="WP_280616647.1">
    <property type="nucleotide sequence ID" value="NZ_JAROYP010000005.1"/>
</dbReference>
<gene>
    <name evidence="5" type="ORF">P5X88_10715</name>
</gene>
<dbReference type="InterPro" id="IPR036390">
    <property type="entry name" value="WH_DNA-bd_sf"/>
</dbReference>
<dbReference type="InterPro" id="IPR036388">
    <property type="entry name" value="WH-like_DNA-bd_sf"/>
</dbReference>